<feature type="chain" id="PRO_5040836165" evidence="2">
    <location>
        <begin position="20"/>
        <end position="278"/>
    </location>
</feature>
<dbReference type="AlphaFoldDB" id="A0A9W7FIK5"/>
<dbReference type="Proteomes" id="UP001165160">
    <property type="component" value="Unassembled WGS sequence"/>
</dbReference>
<feature type="signal peptide" evidence="2">
    <location>
        <begin position="1"/>
        <end position="19"/>
    </location>
</feature>
<comment type="caution">
    <text evidence="3">The sequence shown here is derived from an EMBL/GenBank/DDBJ whole genome shotgun (WGS) entry which is preliminary data.</text>
</comment>
<dbReference type="InterPro" id="IPR036614">
    <property type="entry name" value="RusA-like_sf"/>
</dbReference>
<dbReference type="Gene3D" id="3.30.1330.70">
    <property type="entry name" value="Holliday junction resolvase RusA"/>
    <property type="match status" value="1"/>
</dbReference>
<organism evidence="3 4">
    <name type="scientific">Triparma verrucosa</name>
    <dbReference type="NCBI Taxonomy" id="1606542"/>
    <lineage>
        <taxon>Eukaryota</taxon>
        <taxon>Sar</taxon>
        <taxon>Stramenopiles</taxon>
        <taxon>Ochrophyta</taxon>
        <taxon>Bolidophyceae</taxon>
        <taxon>Parmales</taxon>
        <taxon>Triparmaceae</taxon>
        <taxon>Triparma</taxon>
    </lineage>
</organism>
<dbReference type="GO" id="GO:0006310">
    <property type="term" value="P:DNA recombination"/>
    <property type="evidence" value="ECO:0007669"/>
    <property type="project" value="InterPro"/>
</dbReference>
<gene>
    <name evidence="3" type="ORF">TrVE_jg2572</name>
</gene>
<dbReference type="SUPFAM" id="SSF103084">
    <property type="entry name" value="Holliday junction resolvase RusA"/>
    <property type="match status" value="1"/>
</dbReference>
<evidence type="ECO:0000313" key="3">
    <source>
        <dbReference type="EMBL" id="GMI13117.1"/>
    </source>
</evidence>
<dbReference type="GO" id="GO:0006281">
    <property type="term" value="P:DNA repair"/>
    <property type="evidence" value="ECO:0007669"/>
    <property type="project" value="InterPro"/>
</dbReference>
<accession>A0A9W7FIK5</accession>
<keyword evidence="2" id="KW-0732">Signal</keyword>
<name>A0A9W7FIK5_9STRA</name>
<dbReference type="Pfam" id="PF05866">
    <property type="entry name" value="RusA"/>
    <property type="match status" value="1"/>
</dbReference>
<keyword evidence="4" id="KW-1185">Reference proteome</keyword>
<feature type="region of interest" description="Disordered" evidence="1">
    <location>
        <begin position="255"/>
        <end position="278"/>
    </location>
</feature>
<dbReference type="InterPro" id="IPR008822">
    <property type="entry name" value="Endonuclease_RusA-like"/>
</dbReference>
<dbReference type="GO" id="GO:0000287">
    <property type="term" value="F:magnesium ion binding"/>
    <property type="evidence" value="ECO:0007669"/>
    <property type="project" value="InterPro"/>
</dbReference>
<protein>
    <submittedName>
        <fullName evidence="3">Uncharacterized protein</fullName>
    </submittedName>
</protein>
<proteinExistence type="predicted"/>
<evidence type="ECO:0000313" key="4">
    <source>
        <dbReference type="Proteomes" id="UP001165160"/>
    </source>
</evidence>
<sequence length="278" mass="30321">MIYSALPLLLLLNLPLLSSFLLPSPHVPCCGGGSPQTHPIISSLSARPPPVKDVRYTISPLITSNTLTPSPWLMTSSKIVGSVSGRPVPLNRHRTSKGFVYNPSAKPQASLKDSVIEGMENYGDWRMAYTESGEDLRPISLFGGKVIDLKLVFRLRRPRSHYVANRAGPGRLKVKGYSAEYDDNRVTGGGMDLDNLIKFFMDSMNGVLWDDDRQVVRVGGVKVWDDVGEGEGGIDFCVRVLEEDEVGNLGSGFLEEDDVFDDGNGGNGGNGDYNDDDE</sequence>
<evidence type="ECO:0000256" key="2">
    <source>
        <dbReference type="SAM" id="SignalP"/>
    </source>
</evidence>
<evidence type="ECO:0000256" key="1">
    <source>
        <dbReference type="SAM" id="MobiDB-lite"/>
    </source>
</evidence>
<reference evidence="4" key="1">
    <citation type="journal article" date="2023" name="Commun. Biol.">
        <title>Genome analysis of Parmales, the sister group of diatoms, reveals the evolutionary specialization of diatoms from phago-mixotrophs to photoautotrophs.</title>
        <authorList>
            <person name="Ban H."/>
            <person name="Sato S."/>
            <person name="Yoshikawa S."/>
            <person name="Yamada K."/>
            <person name="Nakamura Y."/>
            <person name="Ichinomiya M."/>
            <person name="Sato N."/>
            <person name="Blanc-Mathieu R."/>
            <person name="Endo H."/>
            <person name="Kuwata A."/>
            <person name="Ogata H."/>
        </authorList>
    </citation>
    <scope>NUCLEOTIDE SEQUENCE [LARGE SCALE GENOMIC DNA]</scope>
    <source>
        <strain evidence="4">NIES 3699</strain>
    </source>
</reference>
<dbReference type="EMBL" id="BRXX01000458">
    <property type="protein sequence ID" value="GMI13117.1"/>
    <property type="molecule type" value="Genomic_DNA"/>
</dbReference>